<evidence type="ECO:0000256" key="1">
    <source>
        <dbReference type="SAM" id="Phobius"/>
    </source>
</evidence>
<reference evidence="2 3" key="1">
    <citation type="submission" date="2024-01" db="EMBL/GenBank/DDBJ databases">
        <title>Characterization of Pseudomonas viridiflava in Georgia, USA.</title>
        <authorList>
            <person name="Zhao M."/>
            <person name="Dutta B."/>
        </authorList>
    </citation>
    <scope>NUCLEOTIDE SEQUENCE [LARGE SCALE GENOMIC DNA]</scope>
    <source>
        <strain evidence="2 3">21GA0539</strain>
    </source>
</reference>
<feature type="transmembrane region" description="Helical" evidence="1">
    <location>
        <begin position="145"/>
        <end position="168"/>
    </location>
</feature>
<sequence>MELHISNVSDWALFNAIALRLEQELNGERLTKADGLDQRYWDLSVDGGVITLHLEHYLGIMLLVENEPASAQLDAQLVAKASRVLEPYLNAEPPPPLVPAYTVLRPKLSFPLLVFPVLLRQVPLGLIAMLLLFMAVSPQGQQGKAWVVVMFGSVVVALMASRVIVGIYQRSSLTVDRSGTAMVAGVERAYRTPQRVVISCDFARVLSFRTFIVYENGKLLVACHHDGMQDREAAYTLAVYLGVTAYHESRFQGLRKIKAPARAV</sequence>
<dbReference type="Pfam" id="PF12305">
    <property type="entry name" value="DUF3630"/>
    <property type="match status" value="1"/>
</dbReference>
<proteinExistence type="predicted"/>
<name>A0ABU7N184_PSEVI</name>
<evidence type="ECO:0000313" key="2">
    <source>
        <dbReference type="EMBL" id="MEE4038695.1"/>
    </source>
</evidence>
<dbReference type="EMBL" id="JAZEIP010000001">
    <property type="protein sequence ID" value="MEE4038695.1"/>
    <property type="molecule type" value="Genomic_DNA"/>
</dbReference>
<comment type="caution">
    <text evidence="2">The sequence shown here is derived from an EMBL/GenBank/DDBJ whole genome shotgun (WGS) entry which is preliminary data.</text>
</comment>
<accession>A0ABU7N184</accession>
<feature type="transmembrane region" description="Helical" evidence="1">
    <location>
        <begin position="112"/>
        <end position="133"/>
    </location>
</feature>
<dbReference type="InterPro" id="IPR022080">
    <property type="entry name" value="DUF3630"/>
</dbReference>
<evidence type="ECO:0000313" key="3">
    <source>
        <dbReference type="Proteomes" id="UP001343600"/>
    </source>
</evidence>
<protein>
    <submittedName>
        <fullName evidence="2">Uncharacterized protein</fullName>
    </submittedName>
</protein>
<keyword evidence="1" id="KW-1133">Transmembrane helix</keyword>
<organism evidence="2 3">
    <name type="scientific">Pseudomonas viridiflava</name>
    <name type="common">Phytomonas viridiflava</name>
    <dbReference type="NCBI Taxonomy" id="33069"/>
    <lineage>
        <taxon>Bacteria</taxon>
        <taxon>Pseudomonadati</taxon>
        <taxon>Pseudomonadota</taxon>
        <taxon>Gammaproteobacteria</taxon>
        <taxon>Pseudomonadales</taxon>
        <taxon>Pseudomonadaceae</taxon>
        <taxon>Pseudomonas</taxon>
    </lineage>
</organism>
<keyword evidence="3" id="KW-1185">Reference proteome</keyword>
<dbReference type="RefSeq" id="WP_330512401.1">
    <property type="nucleotide sequence ID" value="NZ_JAZEIH010000001.1"/>
</dbReference>
<gene>
    <name evidence="2" type="ORF">V2I87_01190</name>
</gene>
<keyword evidence="1" id="KW-0472">Membrane</keyword>
<dbReference type="Proteomes" id="UP001343600">
    <property type="component" value="Unassembled WGS sequence"/>
</dbReference>
<keyword evidence="1" id="KW-0812">Transmembrane</keyword>